<protein>
    <submittedName>
        <fullName evidence="3">Uncharacterized protein</fullName>
    </submittedName>
</protein>
<comment type="caution">
    <text evidence="3">The sequence shown here is derived from an EMBL/GenBank/DDBJ whole genome shotgun (WGS) entry which is preliminary data.</text>
</comment>
<dbReference type="STRING" id="1801764.A2903_01530"/>
<evidence type="ECO:0000313" key="3">
    <source>
        <dbReference type="EMBL" id="OGI83122.1"/>
    </source>
</evidence>
<feature type="region of interest" description="Disordered" evidence="1">
    <location>
        <begin position="1410"/>
        <end position="1449"/>
    </location>
</feature>
<evidence type="ECO:0000313" key="4">
    <source>
        <dbReference type="Proteomes" id="UP000178184"/>
    </source>
</evidence>
<gene>
    <name evidence="3" type="ORF">A2903_01530</name>
</gene>
<evidence type="ECO:0000256" key="1">
    <source>
        <dbReference type="SAM" id="MobiDB-lite"/>
    </source>
</evidence>
<feature type="compositionally biased region" description="Gly residues" evidence="1">
    <location>
        <begin position="1421"/>
        <end position="1433"/>
    </location>
</feature>
<organism evidence="3 4">
    <name type="scientific">Candidatus Nomurabacteria bacterium RIFCSPLOWO2_01_FULL_33_17</name>
    <dbReference type="NCBI Taxonomy" id="1801764"/>
    <lineage>
        <taxon>Bacteria</taxon>
        <taxon>Candidatus Nomuraibacteriota</taxon>
    </lineage>
</organism>
<accession>A0A1F6WMH5</accession>
<sequence>MTKIIKKILILSFFLFLISAGHAFAADRYWVGGSGTWNNSTTNWSATSGGAGGASRPTTTDNVYFDTASNATSYTVTLGGGFMYSSNLNIAAPATGTVSFNGSGNLYIYSNLISTTATAFSSSASIYFEATTTGKTLTWGGMYFPLAQLIFNGVGGGWTFQDDLNYVSDIDFKNGTLDTNGKTVVITSTFVASGTGTRVLNLGASTIDLSKNNGTLWNISGPTNLTVNAGTSTIKYSCPDSANSNRTFTGGAKTYYKLWNTFAGTYPLVITDSNTFEEITITGNNRKLYFTAGTTTTFTAAGAGITTSGTGITITSATSATHTLTKSSGTVTITNTTLSYSTAQGGATWDSSAVSNTDAGNNSGWSLPPITISGTANGNNGATVRVAINGIIDATHTGTIASSAWSIASVPHPTTNDIITVFVDTVADNLETTGVTKYSGGAVTGMVLNTGVLTIGSSENTSVSTTDLTQYENSDDEDVMHSSTSGALLVDGGSSYTNETLSILASNTLTVASASTETITTEKITNAGTITATGTPTITMTGASTTGTLFTNTGTFTADSSTVVMSPDAAVTLTSGTITFYNLSLTPTITAGRTYTFGSSALTINGDFTINPTAGSALALTVNAGANITVATGKTTTITKTTSATSLLDMRPSSTDYDLSTGLLNVATGGTLDLTSVLSATALTLTATSGTLFTLAGTFTITSGTPTVVMSGNGDATINSGAITFYNLTSSGTGVKTLGASITINNNMTVSAGTFDPTTSYTATGSGTNVLSVTGTVRSQHSTFAGDYVSFETVTLNSGSTVDYILNGTQTVSNTISPYYNLTVSTGGTKTLGGDITVSNVMTIGSGATFDASSYTLTLSGTTGTPFVKTGTFTPGTSTVTYSGDKVGGNTTVVATTYKNLTINNGSETFDLSGTTVVSGNLTITAGTLDTVSGQNYTLSVAGNWANSGTFTARSGTVTFNNGYYTITKTNIETTGNDTSQTSYTTGSIAPSANKLVLLAVDSSRSPATANEPTVTGAGMTWTKVDTKIDAANLRRTTVFRALSASPGSGVLTIDFAGQSQSKASWSIVEFDGIDTSGTNGSGAIGNTASNEVTGTNTGLTITLGTFGSSANATYGAYRVGVTTSVTEGSGFTEIGEYSGNNTTIQTQWRADNDTTVDISYASVSTVTIGVAVEIVAGTLSNSISGNTNFYNLTKNGAGTTTLAGNVTATNALTVSLGTLDTASYPVNALNLTINGGTFLPRGSDVSLTGTGTLYTYSSGTFTPATSTIKLTDTSATAKSFGGGYTFNNLYITGAGTGTYTITGSNTFNDFKDDGTVAHTIEFTAGTTQIIGSLSVNGNSGNVIILKSTSNGSVWTITDSLGNNTVNYLSLQDSTANGGANFLAINSTNTSGNTGWVFPFYGYSGGGGGVESSATPDTPVTGGGQSGGSGIESGGTPDTPGTGGNQGGGSGDVGFLNRNYLKVLARIFAFTGINFILV</sequence>
<reference evidence="3 4" key="1">
    <citation type="journal article" date="2016" name="Nat. Commun.">
        <title>Thousands of microbial genomes shed light on interconnected biogeochemical processes in an aquifer system.</title>
        <authorList>
            <person name="Anantharaman K."/>
            <person name="Brown C.T."/>
            <person name="Hug L.A."/>
            <person name="Sharon I."/>
            <person name="Castelle C.J."/>
            <person name="Probst A.J."/>
            <person name="Thomas B.C."/>
            <person name="Singh A."/>
            <person name="Wilkins M.J."/>
            <person name="Karaoz U."/>
            <person name="Brodie E.L."/>
            <person name="Williams K.H."/>
            <person name="Hubbard S.S."/>
            <person name="Banfield J.F."/>
        </authorList>
    </citation>
    <scope>NUCLEOTIDE SEQUENCE [LARGE SCALE GENOMIC DNA]</scope>
</reference>
<proteinExistence type="predicted"/>
<keyword evidence="2" id="KW-0732">Signal</keyword>
<dbReference type="EMBL" id="MFUO01000037">
    <property type="protein sequence ID" value="OGI83122.1"/>
    <property type="molecule type" value="Genomic_DNA"/>
</dbReference>
<dbReference type="Proteomes" id="UP000178184">
    <property type="component" value="Unassembled WGS sequence"/>
</dbReference>
<feature type="chain" id="PRO_5009527350" evidence="2">
    <location>
        <begin position="26"/>
        <end position="1478"/>
    </location>
</feature>
<name>A0A1F6WMH5_9BACT</name>
<evidence type="ECO:0000256" key="2">
    <source>
        <dbReference type="SAM" id="SignalP"/>
    </source>
</evidence>
<feature type="signal peptide" evidence="2">
    <location>
        <begin position="1"/>
        <end position="25"/>
    </location>
</feature>